<evidence type="ECO:0000313" key="1">
    <source>
        <dbReference type="EMBL" id="MPC35510.1"/>
    </source>
</evidence>
<dbReference type="OrthoDB" id="6380070at2759"/>
<keyword evidence="2" id="KW-1185">Reference proteome</keyword>
<proteinExistence type="predicted"/>
<dbReference type="AlphaFoldDB" id="A0A5B7ELS5"/>
<gene>
    <name evidence="1" type="ORF">E2C01_028934</name>
</gene>
<dbReference type="EMBL" id="VSRR010003292">
    <property type="protein sequence ID" value="MPC35510.1"/>
    <property type="molecule type" value="Genomic_DNA"/>
</dbReference>
<organism evidence="1 2">
    <name type="scientific">Portunus trituberculatus</name>
    <name type="common">Swimming crab</name>
    <name type="synonym">Neptunus trituberculatus</name>
    <dbReference type="NCBI Taxonomy" id="210409"/>
    <lineage>
        <taxon>Eukaryota</taxon>
        <taxon>Metazoa</taxon>
        <taxon>Ecdysozoa</taxon>
        <taxon>Arthropoda</taxon>
        <taxon>Crustacea</taxon>
        <taxon>Multicrustacea</taxon>
        <taxon>Malacostraca</taxon>
        <taxon>Eumalacostraca</taxon>
        <taxon>Eucarida</taxon>
        <taxon>Decapoda</taxon>
        <taxon>Pleocyemata</taxon>
        <taxon>Brachyura</taxon>
        <taxon>Eubrachyura</taxon>
        <taxon>Portunoidea</taxon>
        <taxon>Portunidae</taxon>
        <taxon>Portuninae</taxon>
        <taxon>Portunus</taxon>
    </lineage>
</organism>
<reference evidence="1 2" key="1">
    <citation type="submission" date="2019-05" db="EMBL/GenBank/DDBJ databases">
        <title>Another draft genome of Portunus trituberculatus and its Hox gene families provides insights of decapod evolution.</title>
        <authorList>
            <person name="Jeong J.-H."/>
            <person name="Song I."/>
            <person name="Kim S."/>
            <person name="Choi T."/>
            <person name="Kim D."/>
            <person name="Ryu S."/>
            <person name="Kim W."/>
        </authorList>
    </citation>
    <scope>NUCLEOTIDE SEQUENCE [LARGE SCALE GENOMIC DNA]</scope>
    <source>
        <tissue evidence="1">Muscle</tissue>
    </source>
</reference>
<sequence length="83" mass="9342">MLCTFGLPFVTEVILKDKYSDLVMAGWKARTPNASDYRSPSNSFAPLPSSPTDKRFCFYFEPTFDNNMVISGLDKSPTFCTIN</sequence>
<protein>
    <submittedName>
        <fullName evidence="1">Uncharacterized protein</fullName>
    </submittedName>
</protein>
<comment type="caution">
    <text evidence="1">The sequence shown here is derived from an EMBL/GenBank/DDBJ whole genome shotgun (WGS) entry which is preliminary data.</text>
</comment>
<name>A0A5B7ELS5_PORTR</name>
<evidence type="ECO:0000313" key="2">
    <source>
        <dbReference type="Proteomes" id="UP000324222"/>
    </source>
</evidence>
<dbReference type="Proteomes" id="UP000324222">
    <property type="component" value="Unassembled WGS sequence"/>
</dbReference>
<accession>A0A5B7ELS5</accession>